<sequence>MAQKTNLNVSPYFDDFDAEKNFYKVLFNPGRPVQARELNNIQSILQNQVESFGSHIFKEGSVVIPGNLTYDPQFNAVKLNPTNFGVNISLYINQFLGKKITGQISGVTGVIQKIEVPDSINNLEYITLYVKYNDSGENFSITPFQNGESLVSSENVVYGNTTIVAGNPFASLISTDATAVGSAVSIDTGIYFVRGTFVNVSKQTIILDYYTNTPSYRVGLKVSEEIITAKEDDSLYDNAKGFTNYAAPGADRFKIGLSLTKKTIDSVDSDVDFIELLRLDAGQVKKLNTNTEYSIIKDYLAQRTYDESGNYSVTPFKVSLHDSLNNRLGNNGLFFKDQKTESGSTPSDDLMCIKLSPGKAYVRGYDIEKISTTILDVPKPRDTQNVDNVNIPFEMGSLLRINNITGSPKQNESVELHSVRRSASGNPSSTTKVGDARVYNFRLTDAAYSSASTNWDLYLYDIQTYTTLILNQALSQSQLPASSFIKGKSSGASGYVVSAGDGTTTVNVRQTSGTFIKGEQIIINGLELYPRSIANITVYNSDDIKQVYQSTSVSGFTTAFIGDSVLSKQLPIGFNASDTVNISAGGVVTSPGKFFNVIKPGSIIRYQTSTGSVENFNRVTSISLTGDSMTVVGVATVTGVCNGAIGVSTNISFSIGAPTIRNLEKGFLYAEVPNSNLSSIDLNDSILTFSAQSTSAKSSSSPIVLSVSDFSLPTGLTTALFQGFDEERYSVHYTDGTTQSLTADQFSLSNNQVTLSNLTSGKTTSSINATFIKNGVQSKEKQYNRSQTVNVIYSKYLESGTGISTSINDGLQFNPYYGLRVQDEEISLNYPDVAKVLAVYESLNTSNPSLDTLSFSSVLNIGGNAIIGENIIGSESGCVARVVTRSTNSVGIVFLNSNRFLTNENVTFEESNIVGQIDSITLGSYNDITNRFKLDKGQKEQYYDYSRIVRNEGETEPSKRILVVFDYFSVPTTDNGDVFTVLSYNKEQFADDVPLIGSRSVRASDTLDFRPRVSVFSGSSSSPFDFSNRNFSSSIKLNLTPNETTIIGYDYYVGRVDKVYLDKNGEFVYVQGTSSSNPKSPVKIDDVMEIATINLPPYLYTPKSATLSLVDNRRYTMRDIGLIENRVKNLERVTSLTLLELSTQTLQIQDSQGFNRFKTGFFVDDFKDYERVNLNFSLLEIDPELQEMRPIISRNSLKNYLAPALNIINEEVDLSTNYALIDSNVQKTGSTVTLKYASEKWIDQPLATQVENVNPFHVISYKGSIKLSPDRDNWVRTVQLPNKTISVTDFVLVERDNTVLGDRTVRVDNGANASRTELSTEFSQTVTETSSSSVRSTSSTRLVEARAEEYMRSRNTEFSITSLKPYTRYYQFLDGNGSVDFIPKLIEIANSESLENYGSSSAFTIGETVVGYDNQNNKIITFRVAMPSHKIGPFNSPTNKFTVNPYSRTESIPDAYSASSKVLNLDTYSISEEAQGLYSGYLVRGAKLVGQTSGAVAYVKDLRLISDNYGDLIGSFFIRDPNTNPVPDVRINTGTKTYKITSSPTNEVAVAGSTTISSAETNYISDGTLELYETTITNTTTVTNTRLTTTNITRVTTNFEQTQFPQQNRGGGKDPLAQTFTVDQDGGFLTEVDLYFYKKDSGNNPLTVEVRTVELGTPTTIVVGNPVTLRPDQIQTSDDASAVTKAVFDYPIYLAPGLEYAIVLLSPESVEYEVFIAEMGKKTIQSRNLPDSEAVVYTQQFAMGSLFKSQNGSVWTADQYQDMKFTLYRANFVTNTPATAFFYNPTLNESNGYIPNLQNNPLTVFPRKVSVGITTATNSTMVGILTTGRKISESTKTYNYGYIVGTGCSVSSVGVTTAGSNYVSDTSVSTYNIIGSGSGLTLNITASAGAITAASIVNPGNGYAVGDVVGIVTSSVSSNSGRDARITITGNNGGIDTLYLSNVQGESFTSDGTANLVYFDSSNNSVSLGNTYITSSTAVGSIYSGNFVKVNHFNHGMYAANNKVAISGVIPNTAPTTLSQSITASSTSISVASTSNFTTFEGKTVNGTNPGYAIIENEIIKYESIGSGTLETITRGQSSTLALPHSVNIPVYKYEFNGVSLQRINTTHNISDTGLDIDNYYIEIDRSSNGVNRSVDNTPSGYPQLSFSSEITSGGSKVFASENIQYDAIIPFYDAATPTSATSLSAKIRTVSGTSISGNEVSFQDLGYEDIQINSLNTLSSSRIVASKVNEDTFLTNLPRNKSFTTALTLSSSNKYVSPQIFLDTSFTDFHSNRINSPISNYQQDGRVNSILDDPHAAIYISNTVRLSQPATSLKVILSAYRHFSADFRVLYSLIRADSSEVEQSFELFPGYNNLTIDNNNDGYPDVIDPANNSGLPDIFVPASNENQFLEYEFSANNLGQFSGYTIKIVMSSTNQAYPPRFKDLRSIAIR</sequence>
<feature type="compositionally biased region" description="Polar residues" evidence="1">
    <location>
        <begin position="421"/>
        <end position="432"/>
    </location>
</feature>
<evidence type="ECO:0000259" key="2">
    <source>
        <dbReference type="Pfam" id="PF16075"/>
    </source>
</evidence>
<name>A0A879R2E3_9CAUD</name>
<dbReference type="Pfam" id="PF16075">
    <property type="entry name" value="DUF4815"/>
    <property type="match status" value="3"/>
</dbReference>
<evidence type="ECO:0000313" key="3">
    <source>
        <dbReference type="EMBL" id="QPX48161.1"/>
    </source>
</evidence>
<dbReference type="InterPro" id="IPR032096">
    <property type="entry name" value="DUF4815"/>
</dbReference>
<dbReference type="EMBL" id="MW015081">
    <property type="protein sequence ID" value="QPX48161.1"/>
    <property type="molecule type" value="Genomic_DNA"/>
</dbReference>
<accession>A0A879R2E3</accession>
<feature type="domain" description="DUF4815" evidence="2">
    <location>
        <begin position="156"/>
        <end position="396"/>
    </location>
</feature>
<feature type="domain" description="DUF4815" evidence="2">
    <location>
        <begin position="11"/>
        <end position="81"/>
    </location>
</feature>
<dbReference type="RefSeq" id="YP_010670171.1">
    <property type="nucleotide sequence ID" value="NC_070963.1"/>
</dbReference>
<dbReference type="KEGG" id="vg:77946366"/>
<protein>
    <submittedName>
        <fullName evidence="3">Virulence-associated VriC protein</fullName>
    </submittedName>
</protein>
<feature type="region of interest" description="Disordered" evidence="1">
    <location>
        <begin position="409"/>
        <end position="432"/>
    </location>
</feature>
<organism evidence="3 4">
    <name type="scientific">Synechococcus phage S-SRM01</name>
    <dbReference type="NCBI Taxonomy" id="2781608"/>
    <lineage>
        <taxon>Viruses</taxon>
        <taxon>Duplodnaviria</taxon>
        <taxon>Heunggongvirae</taxon>
        <taxon>Uroviricota</taxon>
        <taxon>Caudoviricetes</taxon>
        <taxon>Pantevenvirales</taxon>
        <taxon>Kyanoviridae</taxon>
        <taxon>Serangoonvirus</taxon>
        <taxon>Serangoonvirus essarone</taxon>
    </lineage>
</organism>
<dbReference type="GeneID" id="77946366"/>
<evidence type="ECO:0000313" key="4">
    <source>
        <dbReference type="Proteomes" id="UP000664915"/>
    </source>
</evidence>
<feature type="domain" description="DUF4815" evidence="2">
    <location>
        <begin position="1044"/>
        <end position="1277"/>
    </location>
</feature>
<dbReference type="Proteomes" id="UP000664915">
    <property type="component" value="Segment"/>
</dbReference>
<reference evidence="3" key="1">
    <citation type="submission" date="2020-09" db="EMBL/GenBank/DDBJ databases">
        <authorList>
            <person name="Zhang D."/>
            <person name="Hatherill J.R."/>
            <person name="Ramirez J.F."/>
            <person name="Edinger B."/>
            <person name="Balarin R."/>
            <person name="Sullivan A."/>
            <person name="Humpal K.M."/>
            <person name="Guseva A."/>
            <person name="Butela K.A."/>
            <person name="Garlena R.A."/>
            <person name="Russell D.A."/>
            <person name="Pope W.H."/>
            <person name="Jacobs-Sera D."/>
            <person name="Hatfull G.F."/>
        </authorList>
    </citation>
    <scope>NUCLEOTIDE SEQUENCE</scope>
</reference>
<proteinExistence type="predicted"/>
<keyword evidence="4" id="KW-1185">Reference proteome</keyword>
<evidence type="ECO:0000256" key="1">
    <source>
        <dbReference type="SAM" id="MobiDB-lite"/>
    </source>
</evidence>